<evidence type="ECO:0000313" key="3">
    <source>
        <dbReference type="Proteomes" id="UP000321787"/>
    </source>
</evidence>
<reference evidence="2 3" key="1">
    <citation type="submission" date="2019-07" db="EMBL/GenBank/DDBJ databases">
        <title>Whole genome shotgun sequence of Aliivibrio fischeri NBRC 101058.</title>
        <authorList>
            <person name="Hosoyama A."/>
            <person name="Uohara A."/>
            <person name="Ohji S."/>
            <person name="Ichikawa N."/>
        </authorList>
    </citation>
    <scope>NUCLEOTIDE SEQUENCE [LARGE SCALE GENOMIC DNA]</scope>
    <source>
        <strain evidence="2 3">NBRC 101058</strain>
    </source>
</reference>
<feature type="transmembrane region" description="Helical" evidence="1">
    <location>
        <begin position="94"/>
        <end position="116"/>
    </location>
</feature>
<keyword evidence="1" id="KW-0812">Transmembrane</keyword>
<comment type="caution">
    <text evidence="2">The sequence shown here is derived from an EMBL/GenBank/DDBJ whole genome shotgun (WGS) entry which is preliminary data.</text>
</comment>
<accession>A0A510UBQ8</accession>
<feature type="transmembrane region" description="Helical" evidence="1">
    <location>
        <begin position="71"/>
        <end position="88"/>
    </location>
</feature>
<feature type="transmembrane region" description="Helical" evidence="1">
    <location>
        <begin position="39"/>
        <end position="59"/>
    </location>
</feature>
<dbReference type="Proteomes" id="UP000321787">
    <property type="component" value="Unassembled WGS sequence"/>
</dbReference>
<keyword evidence="1" id="KW-0472">Membrane</keyword>
<sequence length="128" mass="14831">MSKKRARIFFIMSMVILLISVSVLAVGDQMTLKLLFDEFSDWLAMGMSSLYLIAVYSYGFDKRVFSQRWQLTILLVSAPVIGFMSLAAEFYEYWGYLSIGYMVFTTIFTVSVYSYVTAIIHSLRKEQY</sequence>
<dbReference type="EMBL" id="BJTZ01000001">
    <property type="protein sequence ID" value="GEK11996.1"/>
    <property type="molecule type" value="Genomic_DNA"/>
</dbReference>
<evidence type="ECO:0000256" key="1">
    <source>
        <dbReference type="SAM" id="Phobius"/>
    </source>
</evidence>
<name>A0A510UBQ8_ALIFS</name>
<feature type="transmembrane region" description="Helical" evidence="1">
    <location>
        <begin position="7"/>
        <end position="27"/>
    </location>
</feature>
<dbReference type="RefSeq" id="WP_146860417.1">
    <property type="nucleotide sequence ID" value="NZ_BJTZ01000001.1"/>
</dbReference>
<organism evidence="2 3">
    <name type="scientific">Aliivibrio fischeri</name>
    <name type="common">Vibrio fischeri</name>
    <dbReference type="NCBI Taxonomy" id="668"/>
    <lineage>
        <taxon>Bacteria</taxon>
        <taxon>Pseudomonadati</taxon>
        <taxon>Pseudomonadota</taxon>
        <taxon>Gammaproteobacteria</taxon>
        <taxon>Vibrionales</taxon>
        <taxon>Vibrionaceae</taxon>
        <taxon>Aliivibrio</taxon>
    </lineage>
</organism>
<protein>
    <submittedName>
        <fullName evidence="2">Uncharacterized protein</fullName>
    </submittedName>
</protein>
<gene>
    <name evidence="2" type="ORF">AFI02nite_00320</name>
</gene>
<keyword evidence="1" id="KW-1133">Transmembrane helix</keyword>
<dbReference type="AlphaFoldDB" id="A0A510UBQ8"/>
<evidence type="ECO:0000313" key="2">
    <source>
        <dbReference type="EMBL" id="GEK11996.1"/>
    </source>
</evidence>
<proteinExistence type="predicted"/>